<feature type="chain" id="PRO_5011979359" description="Cys-rich protein" evidence="1">
    <location>
        <begin position="24"/>
        <end position="113"/>
    </location>
</feature>
<dbReference type="OrthoDB" id="5520134at2"/>
<accession>A0A1M4SU53</accession>
<gene>
    <name evidence="2" type="ORF">SAMN02745206_00186</name>
</gene>
<dbReference type="RefSeq" id="WP_143156300.1">
    <property type="nucleotide sequence ID" value="NZ_FQVB01000003.1"/>
</dbReference>
<keyword evidence="3" id="KW-1185">Reference proteome</keyword>
<protein>
    <recommendedName>
        <fullName evidence="4">Cys-rich protein</fullName>
    </recommendedName>
</protein>
<organism evidence="2 3">
    <name type="scientific">Desulfacinum infernum DSM 9756</name>
    <dbReference type="NCBI Taxonomy" id="1121391"/>
    <lineage>
        <taxon>Bacteria</taxon>
        <taxon>Pseudomonadati</taxon>
        <taxon>Thermodesulfobacteriota</taxon>
        <taxon>Syntrophobacteria</taxon>
        <taxon>Syntrophobacterales</taxon>
        <taxon>Syntrophobacteraceae</taxon>
        <taxon>Desulfacinum</taxon>
    </lineage>
</organism>
<dbReference type="AlphaFoldDB" id="A0A1M4SU53"/>
<dbReference type="Proteomes" id="UP000184076">
    <property type="component" value="Unassembled WGS sequence"/>
</dbReference>
<proteinExistence type="predicted"/>
<evidence type="ECO:0008006" key="4">
    <source>
        <dbReference type="Google" id="ProtNLM"/>
    </source>
</evidence>
<evidence type="ECO:0000313" key="3">
    <source>
        <dbReference type="Proteomes" id="UP000184076"/>
    </source>
</evidence>
<evidence type="ECO:0000256" key="1">
    <source>
        <dbReference type="SAM" id="SignalP"/>
    </source>
</evidence>
<name>A0A1M4SU53_9BACT</name>
<feature type="signal peptide" evidence="1">
    <location>
        <begin position="1"/>
        <end position="23"/>
    </location>
</feature>
<keyword evidence="1" id="KW-0732">Signal</keyword>
<sequence>MPRMLAALMMTMFFALPAAHAWAGGMMSYQECARNCKSSYQECKKKETTESVINDISCVELLEMCQLECRNREDYLNCKRECGDDTDCLASCKEGFMENVPDYRPYLNRKQKN</sequence>
<dbReference type="EMBL" id="FQVB01000003">
    <property type="protein sequence ID" value="SHE35736.1"/>
    <property type="molecule type" value="Genomic_DNA"/>
</dbReference>
<evidence type="ECO:0000313" key="2">
    <source>
        <dbReference type="EMBL" id="SHE35736.1"/>
    </source>
</evidence>
<reference evidence="3" key="1">
    <citation type="submission" date="2016-11" db="EMBL/GenBank/DDBJ databases">
        <authorList>
            <person name="Varghese N."/>
            <person name="Submissions S."/>
        </authorList>
    </citation>
    <scope>NUCLEOTIDE SEQUENCE [LARGE SCALE GENOMIC DNA]</scope>
    <source>
        <strain evidence="3">DSM 9756</strain>
    </source>
</reference>